<dbReference type="AlphaFoldDB" id="A0A1J8QT97"/>
<dbReference type="GO" id="GO:0005506">
    <property type="term" value="F:iron ion binding"/>
    <property type="evidence" value="ECO:0007669"/>
    <property type="project" value="InterPro"/>
</dbReference>
<dbReference type="GO" id="GO:0004497">
    <property type="term" value="F:monooxygenase activity"/>
    <property type="evidence" value="ECO:0007669"/>
    <property type="project" value="InterPro"/>
</dbReference>
<proteinExistence type="predicted"/>
<comment type="caution">
    <text evidence="1">The sequence shown here is derived from an EMBL/GenBank/DDBJ whole genome shotgun (WGS) entry which is preliminary data.</text>
</comment>
<dbReference type="OrthoDB" id="2789670at2759"/>
<name>A0A1J8QT97_9AGAM</name>
<accession>A0A1J8QT97</accession>
<protein>
    <submittedName>
        <fullName evidence="1">Uncharacterized protein</fullName>
    </submittedName>
</protein>
<dbReference type="Gene3D" id="1.10.630.10">
    <property type="entry name" value="Cytochrome P450"/>
    <property type="match status" value="1"/>
</dbReference>
<keyword evidence="2" id="KW-1185">Reference proteome</keyword>
<sequence>MQIRRTHEMILNIIEDPQDYHSHFATFSTSTAMSAVYGYEPSPRNDPLVQLVGHAVHFGMAVLTPERAMMLKTFPFLLKLPDWCWGSSIKRDAQLSTDRMTEMRDVPFQHAQQHIVGIYFSCVFAMVVDYILLKADGSFLGQPSMVAELSQWIEKQDEALKPMLQTALKDTSATAIAGAYETAKFARHSRTTMQLLMRR</sequence>
<evidence type="ECO:0000313" key="2">
    <source>
        <dbReference type="Proteomes" id="UP000183567"/>
    </source>
</evidence>
<dbReference type="Proteomes" id="UP000183567">
    <property type="component" value="Unassembled WGS sequence"/>
</dbReference>
<reference evidence="1 2" key="1">
    <citation type="submission" date="2016-03" db="EMBL/GenBank/DDBJ databases">
        <title>Comparative genomics of the ectomycorrhizal sister species Rhizopogon vinicolor and Rhizopogon vesiculosus (Basidiomycota: Boletales) reveals a divergence of the mating type B locus.</title>
        <authorList>
            <person name="Mujic A.B."/>
            <person name="Kuo A."/>
            <person name="Tritt A."/>
            <person name="Lipzen A."/>
            <person name="Chen C."/>
            <person name="Johnson J."/>
            <person name="Sharma A."/>
            <person name="Barry K."/>
            <person name="Grigoriev I.V."/>
            <person name="Spatafora J.W."/>
        </authorList>
    </citation>
    <scope>NUCLEOTIDE SEQUENCE [LARGE SCALE GENOMIC DNA]</scope>
    <source>
        <strain evidence="1 2">AM-OR11-056</strain>
    </source>
</reference>
<dbReference type="EMBL" id="LVVM01002459">
    <property type="protein sequence ID" value="OJA16672.1"/>
    <property type="molecule type" value="Genomic_DNA"/>
</dbReference>
<dbReference type="STRING" id="180088.A0A1J8QT97"/>
<dbReference type="InterPro" id="IPR036396">
    <property type="entry name" value="Cyt_P450_sf"/>
</dbReference>
<organism evidence="1 2">
    <name type="scientific">Rhizopogon vesiculosus</name>
    <dbReference type="NCBI Taxonomy" id="180088"/>
    <lineage>
        <taxon>Eukaryota</taxon>
        <taxon>Fungi</taxon>
        <taxon>Dikarya</taxon>
        <taxon>Basidiomycota</taxon>
        <taxon>Agaricomycotina</taxon>
        <taxon>Agaricomycetes</taxon>
        <taxon>Agaricomycetidae</taxon>
        <taxon>Boletales</taxon>
        <taxon>Suillineae</taxon>
        <taxon>Rhizopogonaceae</taxon>
        <taxon>Rhizopogon</taxon>
    </lineage>
</organism>
<dbReference type="GO" id="GO:0020037">
    <property type="term" value="F:heme binding"/>
    <property type="evidence" value="ECO:0007669"/>
    <property type="project" value="InterPro"/>
</dbReference>
<dbReference type="GO" id="GO:0016705">
    <property type="term" value="F:oxidoreductase activity, acting on paired donors, with incorporation or reduction of molecular oxygen"/>
    <property type="evidence" value="ECO:0007669"/>
    <property type="project" value="InterPro"/>
</dbReference>
<gene>
    <name evidence="1" type="ORF">AZE42_11360</name>
</gene>
<evidence type="ECO:0000313" key="1">
    <source>
        <dbReference type="EMBL" id="OJA16672.1"/>
    </source>
</evidence>